<evidence type="ECO:0000313" key="1">
    <source>
        <dbReference type="EMBL" id="KAG5400795.1"/>
    </source>
</evidence>
<protein>
    <submittedName>
        <fullName evidence="1">Uncharacterized protein</fullName>
    </submittedName>
</protein>
<dbReference type="EMBL" id="JADBGQ010000004">
    <property type="protein sequence ID" value="KAG5400795.1"/>
    <property type="molecule type" value="Genomic_DNA"/>
</dbReference>
<accession>A0ABQ7MSG0</accession>
<reference evidence="1 2" key="1">
    <citation type="submission" date="2021-03" db="EMBL/GenBank/DDBJ databases">
        <authorList>
            <person name="King G.J."/>
            <person name="Bancroft I."/>
            <person name="Baten A."/>
            <person name="Bloomfield J."/>
            <person name="Borpatragohain P."/>
            <person name="He Z."/>
            <person name="Irish N."/>
            <person name="Irwin J."/>
            <person name="Liu K."/>
            <person name="Mauleon R.P."/>
            <person name="Moore J."/>
            <person name="Morris R."/>
            <person name="Ostergaard L."/>
            <person name="Wang B."/>
            <person name="Wells R."/>
        </authorList>
    </citation>
    <scope>NUCLEOTIDE SEQUENCE [LARGE SCALE GENOMIC DNA]</scope>
    <source>
        <strain evidence="1">R-o-18</strain>
        <tissue evidence="1">Leaf</tissue>
    </source>
</reference>
<gene>
    <name evidence="1" type="primary">A04p015680.1_BraROA</name>
    <name evidence="1" type="ORF">IGI04_015402</name>
</gene>
<evidence type="ECO:0000313" key="2">
    <source>
        <dbReference type="Proteomes" id="UP000823674"/>
    </source>
</evidence>
<proteinExistence type="predicted"/>
<organism evidence="1 2">
    <name type="scientific">Brassica rapa subsp. trilocularis</name>
    <dbReference type="NCBI Taxonomy" id="1813537"/>
    <lineage>
        <taxon>Eukaryota</taxon>
        <taxon>Viridiplantae</taxon>
        <taxon>Streptophyta</taxon>
        <taxon>Embryophyta</taxon>
        <taxon>Tracheophyta</taxon>
        <taxon>Spermatophyta</taxon>
        <taxon>Magnoliopsida</taxon>
        <taxon>eudicotyledons</taxon>
        <taxon>Gunneridae</taxon>
        <taxon>Pentapetalae</taxon>
        <taxon>rosids</taxon>
        <taxon>malvids</taxon>
        <taxon>Brassicales</taxon>
        <taxon>Brassicaceae</taxon>
        <taxon>Brassiceae</taxon>
        <taxon>Brassica</taxon>
    </lineage>
</organism>
<dbReference type="Proteomes" id="UP000823674">
    <property type="component" value="Chromosome A04"/>
</dbReference>
<comment type="caution">
    <text evidence="1">The sequence shown here is derived from an EMBL/GenBank/DDBJ whole genome shotgun (WGS) entry which is preliminary data.</text>
</comment>
<keyword evidence="2" id="KW-1185">Reference proteome</keyword>
<sequence>MSACPAIPEAIRRKRFYSQTLHVLNVQRKERLATSIDINSTSSTDTCERAPIDTSHSVSINTNPRADMVVNLVLIHDEIGDLHDHEGYPRNAAGQRIGD</sequence>
<name>A0ABQ7MSG0_BRACM</name>